<dbReference type="SUPFAM" id="SSF55469">
    <property type="entry name" value="FMN-dependent nitroreductase-like"/>
    <property type="match status" value="1"/>
</dbReference>
<keyword evidence="3" id="KW-0560">Oxidoreductase</keyword>
<reference evidence="5 6" key="1">
    <citation type="submission" date="2012-02" db="EMBL/GenBank/DDBJ databases">
        <title>Whole genome shotgun sequence of Escherichia hermannii NBRC 105704.</title>
        <authorList>
            <person name="Yoshida I."/>
            <person name="Hosoyama A."/>
            <person name="Tsuchikane K."/>
            <person name="Katsumata H."/>
            <person name="Yamazaki S."/>
            <person name="Fujita N."/>
        </authorList>
    </citation>
    <scope>NUCLEOTIDE SEQUENCE [LARGE SCALE GENOMIC DNA]</scope>
    <source>
        <strain evidence="5 6">NBRC 105704</strain>
    </source>
</reference>
<protein>
    <submittedName>
        <fullName evidence="5">Nitroreductase NfnB</fullName>
    </submittedName>
</protein>
<evidence type="ECO:0000259" key="4">
    <source>
        <dbReference type="Pfam" id="PF00881"/>
    </source>
</evidence>
<accession>H5V7B4</accession>
<evidence type="ECO:0000256" key="3">
    <source>
        <dbReference type="ARBA" id="ARBA00023002"/>
    </source>
</evidence>
<keyword evidence="2" id="KW-0521">NADP</keyword>
<dbReference type="eggNOG" id="COG0778">
    <property type="taxonomic scope" value="Bacteria"/>
</dbReference>
<dbReference type="Gene3D" id="3.40.109.10">
    <property type="entry name" value="NADH Oxidase"/>
    <property type="match status" value="1"/>
</dbReference>
<dbReference type="EMBL" id="BAFF01000022">
    <property type="protein sequence ID" value="GAB53872.1"/>
    <property type="molecule type" value="Genomic_DNA"/>
</dbReference>
<dbReference type="InterPro" id="IPR033878">
    <property type="entry name" value="NfsB-like"/>
</dbReference>
<comment type="similarity">
    <text evidence="1">Belongs to the nitroreductase family.</text>
</comment>
<dbReference type="InterPro" id="IPR000415">
    <property type="entry name" value="Nitroreductase-like"/>
</dbReference>
<keyword evidence="6" id="KW-1185">Reference proteome</keyword>
<proteinExistence type="inferred from homology"/>
<dbReference type="RefSeq" id="WP_002438475.1">
    <property type="nucleotide sequence ID" value="NZ_BAFF01000022.1"/>
</dbReference>
<dbReference type="NCBIfam" id="NF008275">
    <property type="entry name" value="PRK11053.1"/>
    <property type="match status" value="1"/>
</dbReference>
<dbReference type="GO" id="GO:0016491">
    <property type="term" value="F:oxidoreductase activity"/>
    <property type="evidence" value="ECO:0007669"/>
    <property type="project" value="UniProtKB-KW"/>
</dbReference>
<comment type="caution">
    <text evidence="5">The sequence shown here is derived from an EMBL/GenBank/DDBJ whole genome shotgun (WGS) entry which is preliminary data.</text>
</comment>
<dbReference type="GeneID" id="92828377"/>
<feature type="domain" description="Nitroreductase" evidence="4">
    <location>
        <begin position="7"/>
        <end position="190"/>
    </location>
</feature>
<dbReference type="Pfam" id="PF00881">
    <property type="entry name" value="Nitroreductase"/>
    <property type="match status" value="1"/>
</dbReference>
<evidence type="ECO:0000256" key="2">
    <source>
        <dbReference type="ARBA" id="ARBA00022857"/>
    </source>
</evidence>
<dbReference type="PANTHER" id="PTHR43673:SF10">
    <property type="entry name" value="NADH DEHYDROGENASE_NAD(P)H NITROREDUCTASE XCC3605-RELATED"/>
    <property type="match status" value="1"/>
</dbReference>
<dbReference type="InterPro" id="IPR029479">
    <property type="entry name" value="Nitroreductase"/>
</dbReference>
<evidence type="ECO:0000313" key="5">
    <source>
        <dbReference type="EMBL" id="GAB53872.1"/>
    </source>
</evidence>
<dbReference type="Proteomes" id="UP000010297">
    <property type="component" value="Unassembled WGS sequence"/>
</dbReference>
<evidence type="ECO:0000313" key="6">
    <source>
        <dbReference type="Proteomes" id="UP000010297"/>
    </source>
</evidence>
<sequence length="214" mass="23913">MNLSEIIRTRYTSKAYDATRKLTDDQRAQLMDLLRFSPSSVNSQPWHFIIIDSEEAKARILPTVSEANAEKIQKAALVVLFTTHTEITEEHLNALLEKEAQDGRFINDEFRLGQDKGRRYFVGLNSGTVEKQQAWMARQAYIALGFLLLGAASMGLDATPIEGFFPDKMDEALGLPEQGLRSVVMATVGYHSESDFNAGLPKSRLAAEEIFTVL</sequence>
<dbReference type="AlphaFoldDB" id="H5V7B4"/>
<dbReference type="CDD" id="cd02149">
    <property type="entry name" value="NfsB-like"/>
    <property type="match status" value="1"/>
</dbReference>
<evidence type="ECO:0000256" key="1">
    <source>
        <dbReference type="ARBA" id="ARBA00007118"/>
    </source>
</evidence>
<gene>
    <name evidence="5" type="primary">nfnB</name>
    <name evidence="5" type="ORF">EH105704_22_00310</name>
</gene>
<dbReference type="PANTHER" id="PTHR43673">
    <property type="entry name" value="NAD(P)H NITROREDUCTASE YDGI-RELATED"/>
    <property type="match status" value="1"/>
</dbReference>
<organism evidence="5 6">
    <name type="scientific">Atlantibacter hermannii NBRC 105704</name>
    <dbReference type="NCBI Taxonomy" id="1115512"/>
    <lineage>
        <taxon>Bacteria</taxon>
        <taxon>Pseudomonadati</taxon>
        <taxon>Pseudomonadota</taxon>
        <taxon>Gammaproteobacteria</taxon>
        <taxon>Enterobacterales</taxon>
        <taxon>Enterobacteriaceae</taxon>
        <taxon>Atlantibacter</taxon>
    </lineage>
</organism>
<name>H5V7B4_ATLHE</name>